<evidence type="ECO:0000313" key="3">
    <source>
        <dbReference type="Proteomes" id="UP000258309"/>
    </source>
</evidence>
<dbReference type="Proteomes" id="UP000258309">
    <property type="component" value="Unassembled WGS sequence"/>
</dbReference>
<dbReference type="EMBL" id="NCSJ02000029">
    <property type="protein sequence ID" value="RFU33846.1"/>
    <property type="molecule type" value="Genomic_DNA"/>
</dbReference>
<protein>
    <recommendedName>
        <fullName evidence="1">Heterokaryon incompatibility domain-containing protein</fullName>
    </recommendedName>
</protein>
<accession>A0A3E2HKA7</accession>
<dbReference type="PANTHER" id="PTHR24148">
    <property type="entry name" value="ANKYRIN REPEAT DOMAIN-CONTAINING PROTEIN 39 HOMOLOG-RELATED"/>
    <property type="match status" value="1"/>
</dbReference>
<gene>
    <name evidence="2" type="ORF">B7463_g2467</name>
</gene>
<dbReference type="OrthoDB" id="2157530at2759"/>
<keyword evidence="3" id="KW-1185">Reference proteome</keyword>
<dbReference type="Pfam" id="PF06985">
    <property type="entry name" value="HET"/>
    <property type="match status" value="1"/>
</dbReference>
<feature type="non-terminal residue" evidence="2">
    <location>
        <position position="445"/>
    </location>
</feature>
<name>A0A3E2HKA7_SCYLI</name>
<reference evidence="2 3" key="1">
    <citation type="submission" date="2018-05" db="EMBL/GenBank/DDBJ databases">
        <title>Draft genome sequence of Scytalidium lignicola DSM 105466, a ubiquitous saprotrophic fungus.</title>
        <authorList>
            <person name="Buettner E."/>
            <person name="Gebauer A.M."/>
            <person name="Hofrichter M."/>
            <person name="Liers C."/>
            <person name="Kellner H."/>
        </authorList>
    </citation>
    <scope>NUCLEOTIDE SEQUENCE [LARGE SCALE GENOMIC DNA]</scope>
    <source>
        <strain evidence="2 3">DSM 105466</strain>
    </source>
</reference>
<proteinExistence type="predicted"/>
<comment type="caution">
    <text evidence="2">The sequence shown here is derived from an EMBL/GenBank/DDBJ whole genome shotgun (WGS) entry which is preliminary data.</text>
</comment>
<evidence type="ECO:0000259" key="1">
    <source>
        <dbReference type="Pfam" id="PF06985"/>
    </source>
</evidence>
<dbReference type="AlphaFoldDB" id="A0A3E2HKA7"/>
<dbReference type="STRING" id="5539.A0A3E2HKA7"/>
<dbReference type="PANTHER" id="PTHR24148:SF64">
    <property type="entry name" value="HETEROKARYON INCOMPATIBILITY DOMAIN-CONTAINING PROTEIN"/>
    <property type="match status" value="1"/>
</dbReference>
<evidence type="ECO:0000313" key="2">
    <source>
        <dbReference type="EMBL" id="RFU33846.1"/>
    </source>
</evidence>
<feature type="non-terminal residue" evidence="2">
    <location>
        <position position="1"/>
    </location>
</feature>
<organism evidence="2 3">
    <name type="scientific">Scytalidium lignicola</name>
    <name type="common">Hyphomycete</name>
    <dbReference type="NCBI Taxonomy" id="5539"/>
    <lineage>
        <taxon>Eukaryota</taxon>
        <taxon>Fungi</taxon>
        <taxon>Dikarya</taxon>
        <taxon>Ascomycota</taxon>
        <taxon>Pezizomycotina</taxon>
        <taxon>Leotiomycetes</taxon>
        <taxon>Leotiomycetes incertae sedis</taxon>
        <taxon>Scytalidium</taxon>
    </lineage>
</organism>
<dbReference type="InterPro" id="IPR010730">
    <property type="entry name" value="HET"/>
</dbReference>
<feature type="domain" description="Heterokaryon incompatibility" evidence="1">
    <location>
        <begin position="80"/>
        <end position="240"/>
    </location>
</feature>
<sequence>MPPSRTIRLKYKKYRKRERENSVDSYFLRQKSLKLENTLYKYTSLPTTTSVRILELLPGEIREPIKCRLLCVEIENAPLYEALSYAWGSPTNKVYVGCEGGKIKIPVNLRDALKHLRDSVGVRILWADALCIDQSDEQERGHQVKNMGLIYKKAERVLVWLGSDGFEDFEDYNAYSNKEPFAALMKEIPPQLNQDPAVLQSSGIGQIHPKELDYSTYHAWTTLAKLLCRPWFNRLWVVQEVGLNKSVVVLFGENKMDFDDLMILAAWLSSKRLLVDYFGTKEDLEVERPSWVPTWARERDTIAFGIDRSGLLSNYNATAGESIIWRPTIVKNVLRTNGFIFDVVDEYTIPVEDNEDCDQLTSSAQLWPIHEAMSFKSLSQYSVSKRLSELAQTFAVGLQSGYRIRGKHLLKLSADFAAFRLYLIKQDSHKGNHLNEALHRRDYQF</sequence>
<dbReference type="InterPro" id="IPR052895">
    <property type="entry name" value="HetReg/Transcr_Mod"/>
</dbReference>